<organism evidence="2 3">
    <name type="scientific">Amphritea balenae</name>
    <dbReference type="NCBI Taxonomy" id="452629"/>
    <lineage>
        <taxon>Bacteria</taxon>
        <taxon>Pseudomonadati</taxon>
        <taxon>Pseudomonadota</taxon>
        <taxon>Gammaproteobacteria</taxon>
        <taxon>Oceanospirillales</taxon>
        <taxon>Oceanospirillaceae</taxon>
        <taxon>Amphritea</taxon>
    </lineage>
</organism>
<dbReference type="InterPro" id="IPR001296">
    <property type="entry name" value="Glyco_trans_1"/>
</dbReference>
<accession>A0A3P1SSZ5</accession>
<dbReference type="InterPro" id="IPR050194">
    <property type="entry name" value="Glycosyltransferase_grp1"/>
</dbReference>
<evidence type="ECO:0000259" key="1">
    <source>
        <dbReference type="Pfam" id="PF00534"/>
    </source>
</evidence>
<dbReference type="Proteomes" id="UP000267535">
    <property type="component" value="Unassembled WGS sequence"/>
</dbReference>
<proteinExistence type="predicted"/>
<keyword evidence="3" id="KW-1185">Reference proteome</keyword>
<gene>
    <name evidence="2" type="ORF">EHS89_08215</name>
</gene>
<protein>
    <submittedName>
        <fullName evidence="2">Glycosyltransferase family 4 protein</fullName>
    </submittedName>
</protein>
<sequence length="375" mass="42683">MSVNLGQKVAIVHDWFVDSGGAEKVVSELLSIFPDADVFSTVDYLTDKQRDEIVNGKKINTTFIQKLPLSKSYKKYFTLMPMAMASFDLSEYDLILSSSSSVAKGVITGADQVHICYCHSPMRYAWDLQEEYLRSAHKEKGFLSFIYRHLLHKMRMWDVTSSFNVDFFIANSTYISRRIKKVYKRDAEVIYPNVNVDDFNVVNKKSDYYFTCSRLVPYKRIDLIVEAFSEMKDKKLIVVGDGPEMEKISELATSNVELFGYQEFEKMRELMANAKAFVFAAEEDFGIVPVEAQACGTPVIAFGKGGALETVDDGVTGVFFDQQSVPSLCDAVLRFENCSEQFDANVIRTHAEKFCTSRFRKQIKEYVYSKTRVGA</sequence>
<dbReference type="EMBL" id="RQXV01000003">
    <property type="protein sequence ID" value="RRD00180.1"/>
    <property type="molecule type" value="Genomic_DNA"/>
</dbReference>
<evidence type="ECO:0000313" key="2">
    <source>
        <dbReference type="EMBL" id="RRD00180.1"/>
    </source>
</evidence>
<dbReference type="GO" id="GO:0016757">
    <property type="term" value="F:glycosyltransferase activity"/>
    <property type="evidence" value="ECO:0007669"/>
    <property type="project" value="InterPro"/>
</dbReference>
<evidence type="ECO:0000313" key="3">
    <source>
        <dbReference type="Proteomes" id="UP000267535"/>
    </source>
</evidence>
<dbReference type="OrthoDB" id="9801609at2"/>
<reference evidence="2 3" key="1">
    <citation type="submission" date="2018-11" db="EMBL/GenBank/DDBJ databases">
        <title>The draft genome sequence of Amphritea balenae JAMM 1525T.</title>
        <authorList>
            <person name="Fang Z."/>
            <person name="Zhang Y."/>
            <person name="Han X."/>
        </authorList>
    </citation>
    <scope>NUCLEOTIDE SEQUENCE [LARGE SCALE GENOMIC DNA]</scope>
    <source>
        <strain evidence="2 3">JAMM 1525</strain>
    </source>
</reference>
<dbReference type="RefSeq" id="WP_124925650.1">
    <property type="nucleotide sequence ID" value="NZ_BMOH01000005.1"/>
</dbReference>
<dbReference type="Pfam" id="PF00534">
    <property type="entry name" value="Glycos_transf_1"/>
    <property type="match status" value="1"/>
</dbReference>
<dbReference type="PANTHER" id="PTHR45947">
    <property type="entry name" value="SULFOQUINOVOSYL TRANSFERASE SQD2"/>
    <property type="match status" value="1"/>
</dbReference>
<dbReference type="Gene3D" id="3.40.50.2000">
    <property type="entry name" value="Glycogen Phosphorylase B"/>
    <property type="match status" value="2"/>
</dbReference>
<dbReference type="PANTHER" id="PTHR45947:SF3">
    <property type="entry name" value="SULFOQUINOVOSYL TRANSFERASE SQD2"/>
    <property type="match status" value="1"/>
</dbReference>
<keyword evidence="2" id="KW-0808">Transferase</keyword>
<dbReference type="AlphaFoldDB" id="A0A3P1SSZ5"/>
<dbReference type="SUPFAM" id="SSF53756">
    <property type="entry name" value="UDP-Glycosyltransferase/glycogen phosphorylase"/>
    <property type="match status" value="1"/>
</dbReference>
<feature type="domain" description="Glycosyl transferase family 1" evidence="1">
    <location>
        <begin position="201"/>
        <end position="340"/>
    </location>
</feature>
<name>A0A3P1SSZ5_9GAMM</name>
<comment type="caution">
    <text evidence="2">The sequence shown here is derived from an EMBL/GenBank/DDBJ whole genome shotgun (WGS) entry which is preliminary data.</text>
</comment>
<dbReference type="CDD" id="cd03804">
    <property type="entry name" value="GT4_WbaZ-like"/>
    <property type="match status" value="1"/>
</dbReference>